<dbReference type="AlphaFoldDB" id="V2UNE1"/>
<dbReference type="RefSeq" id="WP_018677964.1">
    <property type="nucleotide sequence ID" value="NZ_AYEV01000010.1"/>
</dbReference>
<evidence type="ECO:0000256" key="1">
    <source>
        <dbReference type="SAM" id="SignalP"/>
    </source>
</evidence>
<name>V2UNE1_9GAMM</name>
<reference evidence="2 3" key="1">
    <citation type="submission" date="2013-10" db="EMBL/GenBank/DDBJ databases">
        <title>The Genome Sequence of Acinetobacter tjernbergiae CIP107465.</title>
        <authorList>
            <consortium name="The Broad Institute Genomics Platform"/>
            <consortium name="The Broad Institute Genome Sequencing Center for Infectious Disease"/>
            <person name="Cerqueira G."/>
            <person name="Feldgarden M."/>
            <person name="Courvalin P."/>
            <person name="Grillot-Courvalin C."/>
            <person name="Clermont D."/>
            <person name="Rocha E."/>
            <person name="Yoon E.-J."/>
            <person name="Nemec A."/>
            <person name="Young S.K."/>
            <person name="Zeng Q."/>
            <person name="Gargeya S."/>
            <person name="Fitzgerald M."/>
            <person name="Abouelleil A."/>
            <person name="Alvarado L."/>
            <person name="Berlin A.M."/>
            <person name="Chapman S.B."/>
            <person name="Gainer-Dewar J."/>
            <person name="Goldberg J."/>
            <person name="Gnerre S."/>
            <person name="Griggs A."/>
            <person name="Gujja S."/>
            <person name="Hansen M."/>
            <person name="Howarth C."/>
            <person name="Imamovic A."/>
            <person name="Ireland A."/>
            <person name="Larimer J."/>
            <person name="McCowan C."/>
            <person name="Murphy C."/>
            <person name="Pearson M."/>
            <person name="Poon T.W."/>
            <person name="Priest M."/>
            <person name="Roberts A."/>
            <person name="Saif S."/>
            <person name="Shea T."/>
            <person name="Sykes S."/>
            <person name="Wortman J."/>
            <person name="Nusbaum C."/>
            <person name="Birren B."/>
        </authorList>
    </citation>
    <scope>NUCLEOTIDE SEQUENCE [LARGE SCALE GENOMIC DNA]</scope>
    <source>
        <strain evidence="2 3">CIP 107465</strain>
    </source>
</reference>
<comment type="caution">
    <text evidence="2">The sequence shown here is derived from an EMBL/GenBank/DDBJ whole genome shotgun (WGS) entry which is preliminary data.</text>
</comment>
<sequence length="464" mass="52072">MNKLDLILKSSIALVICLVLQACATTPQSREVNEYAKNILQPHKQEENLYPVVMSFSSNSGIIPFSLIVESITEKTLVMKKNKNYLIGVINGGVSRSTQIYSGKLPVGEYRIVQIGASTESVNGREDSPLSYMGTFKVEKDKTTDLGRLILTHANSAYLLARLESFNSNKDLITKLGDQYFKAIYTNDDITGWMKPITDAEKEFGNIEGLLPFGMQCFRETQDNRIVSASKIGSVFSFSDDIKDKKEKAKIIRSKDGLALECVTVKEGTDFDFLAYGEMNGLYKHQKGSDALSPIDTGNLLIGIILSVFGNDKAGWFIEHFVQSSTGLYISIYQSDQLEKGDWKEVVKKQTIEMPNFKAFRTWEDKTGFGYAHINGDLHYYNYKTKEWQHSKTPDNKVIRQLASNPDQTLSVLLGLGDHPYITKDHGLTWQKLEIPFSINYAAPKFSTQGDIYAIDGGFLRSTK</sequence>
<keyword evidence="1" id="KW-0732">Signal</keyword>
<dbReference type="EMBL" id="AYEV01000010">
    <property type="protein sequence ID" value="ESK56238.1"/>
    <property type="molecule type" value="Genomic_DNA"/>
</dbReference>
<accession>V2UNE1</accession>
<dbReference type="SUPFAM" id="SSF110296">
    <property type="entry name" value="Oligoxyloglucan reducing end-specific cellobiohydrolase"/>
    <property type="match status" value="1"/>
</dbReference>
<feature type="signal peptide" evidence="1">
    <location>
        <begin position="1"/>
        <end position="24"/>
    </location>
</feature>
<feature type="chain" id="PRO_5004710932" description="Sortilin N-terminal domain-containing protein" evidence="1">
    <location>
        <begin position="25"/>
        <end position="464"/>
    </location>
</feature>
<dbReference type="Proteomes" id="UP000017404">
    <property type="component" value="Unassembled WGS sequence"/>
</dbReference>
<dbReference type="eggNOG" id="ENOG5031RBD">
    <property type="taxonomic scope" value="Bacteria"/>
</dbReference>
<evidence type="ECO:0008006" key="4">
    <source>
        <dbReference type="Google" id="ProtNLM"/>
    </source>
</evidence>
<proteinExistence type="predicted"/>
<protein>
    <recommendedName>
        <fullName evidence="4">Sortilin N-terminal domain-containing protein</fullName>
    </recommendedName>
</protein>
<organism evidence="2 3">
    <name type="scientific">Acinetobacter tjernbergiae DSM 14971 = CIP 107465</name>
    <dbReference type="NCBI Taxonomy" id="1120928"/>
    <lineage>
        <taxon>Bacteria</taxon>
        <taxon>Pseudomonadati</taxon>
        <taxon>Pseudomonadota</taxon>
        <taxon>Gammaproteobacteria</taxon>
        <taxon>Moraxellales</taxon>
        <taxon>Moraxellaceae</taxon>
        <taxon>Acinetobacter</taxon>
    </lineage>
</organism>
<gene>
    <name evidence="2" type="ORF">F990_01236</name>
</gene>
<dbReference type="PATRIC" id="fig|1120928.5.peg.1266"/>
<keyword evidence="3" id="KW-1185">Reference proteome</keyword>
<dbReference type="PROSITE" id="PS51257">
    <property type="entry name" value="PROKAR_LIPOPROTEIN"/>
    <property type="match status" value="1"/>
</dbReference>
<evidence type="ECO:0000313" key="3">
    <source>
        <dbReference type="Proteomes" id="UP000017404"/>
    </source>
</evidence>
<evidence type="ECO:0000313" key="2">
    <source>
        <dbReference type="EMBL" id="ESK56238.1"/>
    </source>
</evidence>